<dbReference type="AlphaFoldDB" id="A0A1Q9BRE3"/>
<evidence type="ECO:0000313" key="3">
    <source>
        <dbReference type="Proteomes" id="UP000186817"/>
    </source>
</evidence>
<organism evidence="2 3">
    <name type="scientific">Symbiodinium microadriaticum</name>
    <name type="common">Dinoflagellate</name>
    <name type="synonym">Zooxanthella microadriatica</name>
    <dbReference type="NCBI Taxonomy" id="2951"/>
    <lineage>
        <taxon>Eukaryota</taxon>
        <taxon>Sar</taxon>
        <taxon>Alveolata</taxon>
        <taxon>Dinophyceae</taxon>
        <taxon>Suessiales</taxon>
        <taxon>Symbiodiniaceae</taxon>
        <taxon>Symbiodinium</taxon>
    </lineage>
</organism>
<proteinExistence type="predicted"/>
<accession>A0A1Q9BRE3</accession>
<sequence>MNRTLTAATGENKTNNKNEKKEKKEKKTPNYAGKAQSKIKVGRSTVTDGNYWKRVIQEDLAKPTEVRKASQLMAEGYMSQIDFHIAPVQQKTDALDMKCVEGIKDEAVLKPFVDDLSKAIDSYGIAIKAIKTLYVSWWNDSL</sequence>
<name>A0A1Q9BRE3_SYMMI</name>
<protein>
    <submittedName>
        <fullName evidence="2">Uncharacterized protein</fullName>
    </submittedName>
</protein>
<dbReference type="EMBL" id="LSRX01005969">
    <property type="protein sequence ID" value="OLP73239.1"/>
    <property type="molecule type" value="Genomic_DNA"/>
</dbReference>
<reference evidence="2 3" key="1">
    <citation type="submission" date="2016-02" db="EMBL/GenBank/DDBJ databases">
        <title>Genome analysis of coral dinoflagellate symbionts highlights evolutionary adaptations to a symbiotic lifestyle.</title>
        <authorList>
            <person name="Aranda M."/>
            <person name="Li Y."/>
            <person name="Liew Y.J."/>
            <person name="Baumgarten S."/>
            <person name="Simakov O."/>
            <person name="Wilson M."/>
            <person name="Piel J."/>
            <person name="Ashoor H."/>
            <person name="Bougouffa S."/>
            <person name="Bajic V.B."/>
            <person name="Ryu T."/>
            <person name="Ravasi T."/>
            <person name="Bayer T."/>
            <person name="Micklem G."/>
            <person name="Kim H."/>
            <person name="Bhak J."/>
            <person name="Lajeunesse T.C."/>
            <person name="Voolstra C.R."/>
        </authorList>
    </citation>
    <scope>NUCLEOTIDE SEQUENCE [LARGE SCALE GENOMIC DNA]</scope>
    <source>
        <strain evidence="2 3">CCMP2467</strain>
    </source>
</reference>
<feature type="region of interest" description="Disordered" evidence="1">
    <location>
        <begin position="1"/>
        <end position="40"/>
    </location>
</feature>
<dbReference type="Proteomes" id="UP000186817">
    <property type="component" value="Unassembled WGS sequence"/>
</dbReference>
<evidence type="ECO:0000313" key="2">
    <source>
        <dbReference type="EMBL" id="OLP73239.1"/>
    </source>
</evidence>
<keyword evidence="3" id="KW-1185">Reference proteome</keyword>
<dbReference type="OrthoDB" id="446910at2759"/>
<comment type="caution">
    <text evidence="2">The sequence shown here is derived from an EMBL/GenBank/DDBJ whole genome shotgun (WGS) entry which is preliminary data.</text>
</comment>
<feature type="compositionally biased region" description="Basic and acidic residues" evidence="1">
    <location>
        <begin position="14"/>
        <end position="28"/>
    </location>
</feature>
<gene>
    <name evidence="2" type="ORF">AK812_SmicGene47597</name>
</gene>
<evidence type="ECO:0000256" key="1">
    <source>
        <dbReference type="SAM" id="MobiDB-lite"/>
    </source>
</evidence>